<keyword evidence="4" id="KW-0456">Lyase</keyword>
<evidence type="ECO:0000313" key="7">
    <source>
        <dbReference type="EMBL" id="NGN95346.1"/>
    </source>
</evidence>
<dbReference type="PANTHER" id="PTHR43525">
    <property type="entry name" value="PROTEIN MALY"/>
    <property type="match status" value="1"/>
</dbReference>
<evidence type="ECO:0000256" key="4">
    <source>
        <dbReference type="ARBA" id="ARBA00023239"/>
    </source>
</evidence>
<dbReference type="InterPro" id="IPR015424">
    <property type="entry name" value="PyrdxlP-dep_Trfase"/>
</dbReference>
<dbReference type="Pfam" id="PF00155">
    <property type="entry name" value="Aminotran_1_2"/>
    <property type="match status" value="1"/>
</dbReference>
<proteinExistence type="inferred from homology"/>
<dbReference type="InterPro" id="IPR051798">
    <property type="entry name" value="Class-II_PLP-Dep_Aminotrans"/>
</dbReference>
<dbReference type="AlphaFoldDB" id="A0A6M1R5E5"/>
<dbReference type="InterPro" id="IPR004839">
    <property type="entry name" value="Aminotransferase_I/II_large"/>
</dbReference>
<protein>
    <recommendedName>
        <fullName evidence="2">cysteine-S-conjugate beta-lyase</fullName>
        <ecNumber evidence="2">4.4.1.13</ecNumber>
    </recommendedName>
</protein>
<organism evidence="7 8">
    <name type="scientific">Nocardioides turkmenicus</name>
    <dbReference type="NCBI Taxonomy" id="2711220"/>
    <lineage>
        <taxon>Bacteria</taxon>
        <taxon>Bacillati</taxon>
        <taxon>Actinomycetota</taxon>
        <taxon>Actinomycetes</taxon>
        <taxon>Propionibacteriales</taxon>
        <taxon>Nocardioidaceae</taxon>
        <taxon>Nocardioides</taxon>
    </lineage>
</organism>
<evidence type="ECO:0000259" key="6">
    <source>
        <dbReference type="Pfam" id="PF00155"/>
    </source>
</evidence>
<evidence type="ECO:0000256" key="2">
    <source>
        <dbReference type="ARBA" id="ARBA00012224"/>
    </source>
</evidence>
<dbReference type="GO" id="GO:0008483">
    <property type="term" value="F:transaminase activity"/>
    <property type="evidence" value="ECO:0007669"/>
    <property type="project" value="UniProtKB-KW"/>
</dbReference>
<keyword evidence="8" id="KW-1185">Reference proteome</keyword>
<keyword evidence="7" id="KW-0032">Aminotransferase</keyword>
<dbReference type="GO" id="GO:0030170">
    <property type="term" value="F:pyridoxal phosphate binding"/>
    <property type="evidence" value="ECO:0007669"/>
    <property type="project" value="InterPro"/>
</dbReference>
<comment type="caution">
    <text evidence="7">The sequence shown here is derived from an EMBL/GenBank/DDBJ whole genome shotgun (WGS) entry which is preliminary data.</text>
</comment>
<feature type="domain" description="Aminotransferase class I/classII large" evidence="6">
    <location>
        <begin position="106"/>
        <end position="385"/>
    </location>
</feature>
<sequence length="390" mass="41476">MTTSPKPAQRTVADPLDVLHTRTSVKWSLYPADVLPMFVAEMDFPLAPEIRAALAETISRSDTGYANALSSGLPEAFSAYATEVWGWAPDPSLMRTTTDVSVVIVESLRRLVRPGERVIINPPVYPPFYDLVEEAGGVVDEVPLLDDGESFSLDLAGIDTALRGGARGVLLCNPHNPVGLVPSREVLTELSRIVAKHGGFTLSDEIHAPLVHTGVEFTPYLTVSEEARAHGIAAESASKAFNLAGLKSALFVTAGDVMSRMVTGLPDEVSFRTGHLGIIAARTGFTESRGWLAGTIAAIEHNLSVLESALADQLPAARLRRPQASYLAWLDLTELGWGDDPAAVALERAKVALHHGPAFGAPGTGHARMNIACAPDTITEAVTRLARAAV</sequence>
<keyword evidence="3" id="KW-0663">Pyridoxal phosphate</keyword>
<dbReference type="EC" id="4.4.1.13" evidence="2"/>
<dbReference type="Gene3D" id="3.90.1150.10">
    <property type="entry name" value="Aspartate Aminotransferase, domain 1"/>
    <property type="match status" value="1"/>
</dbReference>
<comment type="cofactor">
    <cofactor evidence="1">
        <name>pyridoxal 5'-phosphate</name>
        <dbReference type="ChEBI" id="CHEBI:597326"/>
    </cofactor>
</comment>
<accession>A0A6M1R5E5</accession>
<dbReference type="EMBL" id="JAALAA010000023">
    <property type="protein sequence ID" value="NGN95346.1"/>
    <property type="molecule type" value="Genomic_DNA"/>
</dbReference>
<dbReference type="Gene3D" id="3.40.640.10">
    <property type="entry name" value="Type I PLP-dependent aspartate aminotransferase-like (Major domain)"/>
    <property type="match status" value="1"/>
</dbReference>
<dbReference type="Proteomes" id="UP000483261">
    <property type="component" value="Unassembled WGS sequence"/>
</dbReference>
<dbReference type="InterPro" id="IPR015422">
    <property type="entry name" value="PyrdxlP-dep_Trfase_small"/>
</dbReference>
<dbReference type="CDD" id="cd00609">
    <property type="entry name" value="AAT_like"/>
    <property type="match status" value="1"/>
</dbReference>
<evidence type="ECO:0000313" key="8">
    <source>
        <dbReference type="Proteomes" id="UP000483261"/>
    </source>
</evidence>
<dbReference type="PANTHER" id="PTHR43525:SF2">
    <property type="entry name" value="CYSTATHIONINE BETA-LYASE-RELATED"/>
    <property type="match status" value="1"/>
</dbReference>
<gene>
    <name evidence="7" type="ORF">G5C66_21730</name>
</gene>
<comment type="similarity">
    <text evidence="5">Belongs to the class-II pyridoxal-phosphate-dependent aminotransferase family. MalY/PatB cystathionine beta-lyase subfamily.</text>
</comment>
<keyword evidence="7" id="KW-0808">Transferase</keyword>
<dbReference type="RefSeq" id="WP_165113047.1">
    <property type="nucleotide sequence ID" value="NZ_JAALAA010000023.1"/>
</dbReference>
<evidence type="ECO:0000256" key="5">
    <source>
        <dbReference type="ARBA" id="ARBA00037974"/>
    </source>
</evidence>
<evidence type="ECO:0000256" key="1">
    <source>
        <dbReference type="ARBA" id="ARBA00001933"/>
    </source>
</evidence>
<dbReference type="GO" id="GO:0047804">
    <property type="term" value="F:cysteine-S-conjugate beta-lyase activity"/>
    <property type="evidence" value="ECO:0007669"/>
    <property type="project" value="UniProtKB-EC"/>
</dbReference>
<reference evidence="7 8" key="1">
    <citation type="submission" date="2020-02" db="EMBL/GenBank/DDBJ databases">
        <title>Whole-genome analyses of novel actinobacteria.</title>
        <authorList>
            <person name="Sahin N."/>
        </authorList>
    </citation>
    <scope>NUCLEOTIDE SEQUENCE [LARGE SCALE GENOMIC DNA]</scope>
    <source>
        <strain evidence="7 8">KC13</strain>
    </source>
</reference>
<dbReference type="InterPro" id="IPR015421">
    <property type="entry name" value="PyrdxlP-dep_Trfase_major"/>
</dbReference>
<evidence type="ECO:0000256" key="3">
    <source>
        <dbReference type="ARBA" id="ARBA00022898"/>
    </source>
</evidence>
<name>A0A6M1R5E5_9ACTN</name>
<dbReference type="SUPFAM" id="SSF53383">
    <property type="entry name" value="PLP-dependent transferases"/>
    <property type="match status" value="1"/>
</dbReference>